<evidence type="ECO:0000313" key="8">
    <source>
        <dbReference type="EMBL" id="KKT40998.1"/>
    </source>
</evidence>
<comment type="cofactor">
    <cofactor evidence="7">
        <name>Zn(2+)</name>
        <dbReference type="ChEBI" id="CHEBI:29105"/>
    </cofactor>
    <text evidence="7">Binds 1 zinc ion.</text>
</comment>
<protein>
    <recommendedName>
        <fullName evidence="7">Endoribonuclease YbeY</fullName>
        <ecNumber evidence="7">3.1.-.-</ecNumber>
    </recommendedName>
</protein>
<dbReference type="EC" id="3.1.-.-" evidence="7"/>
<organism evidence="8 9">
    <name type="scientific">Candidatus Giovannonibacteria bacterium GW2011_GWA2_44_13b</name>
    <dbReference type="NCBI Taxonomy" id="1618647"/>
    <lineage>
        <taxon>Bacteria</taxon>
        <taxon>Candidatus Giovannoniibacteriota</taxon>
    </lineage>
</organism>
<dbReference type="SUPFAM" id="SSF55486">
    <property type="entry name" value="Metalloproteases ('zincins'), catalytic domain"/>
    <property type="match status" value="1"/>
</dbReference>
<dbReference type="HAMAP" id="MF_00009">
    <property type="entry name" value="Endoribonucl_YbeY"/>
    <property type="match status" value="1"/>
</dbReference>
<comment type="caution">
    <text evidence="8">The sequence shown here is derived from an EMBL/GenBank/DDBJ whole genome shotgun (WGS) entry which is preliminary data.</text>
</comment>
<evidence type="ECO:0000256" key="1">
    <source>
        <dbReference type="ARBA" id="ARBA00010875"/>
    </source>
</evidence>
<evidence type="ECO:0000256" key="3">
    <source>
        <dbReference type="ARBA" id="ARBA00022723"/>
    </source>
</evidence>
<dbReference type="NCBIfam" id="TIGR00043">
    <property type="entry name" value="rRNA maturation RNase YbeY"/>
    <property type="match status" value="1"/>
</dbReference>
<comment type="similarity">
    <text evidence="1 7">Belongs to the endoribonuclease YbeY family.</text>
</comment>
<keyword evidence="7" id="KW-0690">Ribosome biogenesis</keyword>
<evidence type="ECO:0000256" key="7">
    <source>
        <dbReference type="HAMAP-Rule" id="MF_00009"/>
    </source>
</evidence>
<feature type="binding site" evidence="7">
    <location>
        <position position="106"/>
    </location>
    <ligand>
        <name>Zn(2+)</name>
        <dbReference type="ChEBI" id="CHEBI:29105"/>
        <note>catalytic</note>
    </ligand>
</feature>
<sequence>MKTSFSSRRGGVRAKALIEFRNLTKRRVSTAEFKKLYKKIFPGKFELSVVFAPPVLMRKLNRQYRGKNKTANVLSFLIEKNRGEIFLNINLLAQAGEKNLPYLFLHGMLHLKGYDHKKTKDAKKMEKLEKKILKK</sequence>
<dbReference type="GO" id="GO:0004521">
    <property type="term" value="F:RNA endonuclease activity"/>
    <property type="evidence" value="ECO:0007669"/>
    <property type="project" value="UniProtKB-UniRule"/>
</dbReference>
<comment type="subcellular location">
    <subcellularLocation>
        <location evidence="7">Cytoplasm</location>
    </subcellularLocation>
</comment>
<keyword evidence="5 7" id="KW-0378">Hydrolase</keyword>
<feature type="binding site" evidence="7">
    <location>
        <position position="110"/>
    </location>
    <ligand>
        <name>Zn(2+)</name>
        <dbReference type="ChEBI" id="CHEBI:29105"/>
        <note>catalytic</note>
    </ligand>
</feature>
<name>A0A0G1H3B2_9BACT</name>
<proteinExistence type="inferred from homology"/>
<evidence type="ECO:0000256" key="2">
    <source>
        <dbReference type="ARBA" id="ARBA00022722"/>
    </source>
</evidence>
<evidence type="ECO:0000313" key="9">
    <source>
        <dbReference type="Proteomes" id="UP000034736"/>
    </source>
</evidence>
<comment type="function">
    <text evidence="7">Single strand-specific metallo-endoribonuclease involved in late-stage 70S ribosome quality control and in maturation of the 3' terminus of the 16S rRNA.</text>
</comment>
<dbReference type="GO" id="GO:0006364">
    <property type="term" value="P:rRNA processing"/>
    <property type="evidence" value="ECO:0007669"/>
    <property type="project" value="UniProtKB-UniRule"/>
</dbReference>
<dbReference type="InterPro" id="IPR002036">
    <property type="entry name" value="YbeY"/>
</dbReference>
<dbReference type="PANTHER" id="PTHR46986">
    <property type="entry name" value="ENDORIBONUCLEASE YBEY, CHLOROPLASTIC"/>
    <property type="match status" value="1"/>
</dbReference>
<dbReference type="EMBL" id="LCHU01000014">
    <property type="protein sequence ID" value="KKT40998.1"/>
    <property type="molecule type" value="Genomic_DNA"/>
</dbReference>
<dbReference type="Proteomes" id="UP000034736">
    <property type="component" value="Unassembled WGS sequence"/>
</dbReference>
<feature type="binding site" evidence="7">
    <location>
        <position position="116"/>
    </location>
    <ligand>
        <name>Zn(2+)</name>
        <dbReference type="ChEBI" id="CHEBI:29105"/>
        <note>catalytic</note>
    </ligand>
</feature>
<dbReference type="InterPro" id="IPR023091">
    <property type="entry name" value="MetalPrtase_cat_dom_sf_prd"/>
</dbReference>
<dbReference type="GO" id="GO:0005737">
    <property type="term" value="C:cytoplasm"/>
    <property type="evidence" value="ECO:0007669"/>
    <property type="project" value="UniProtKB-SubCell"/>
</dbReference>
<evidence type="ECO:0000256" key="6">
    <source>
        <dbReference type="ARBA" id="ARBA00022833"/>
    </source>
</evidence>
<dbReference type="AlphaFoldDB" id="A0A0G1H3B2"/>
<reference evidence="8 9" key="1">
    <citation type="journal article" date="2015" name="Nature">
        <title>rRNA introns, odd ribosomes, and small enigmatic genomes across a large radiation of phyla.</title>
        <authorList>
            <person name="Brown C.T."/>
            <person name="Hug L.A."/>
            <person name="Thomas B.C."/>
            <person name="Sharon I."/>
            <person name="Castelle C.J."/>
            <person name="Singh A."/>
            <person name="Wilkins M.J."/>
            <person name="Williams K.H."/>
            <person name="Banfield J.F."/>
        </authorList>
    </citation>
    <scope>NUCLEOTIDE SEQUENCE [LARGE SCALE GENOMIC DNA]</scope>
</reference>
<keyword evidence="2 7" id="KW-0540">Nuclease</keyword>
<evidence type="ECO:0000256" key="5">
    <source>
        <dbReference type="ARBA" id="ARBA00022801"/>
    </source>
</evidence>
<dbReference type="STRING" id="1618647.UW30_C0014G0007"/>
<evidence type="ECO:0000256" key="4">
    <source>
        <dbReference type="ARBA" id="ARBA00022759"/>
    </source>
</evidence>
<keyword evidence="4 7" id="KW-0255">Endonuclease</keyword>
<gene>
    <name evidence="7" type="primary">ybeY</name>
    <name evidence="8" type="ORF">UW30_C0014G0007</name>
</gene>
<keyword evidence="7" id="KW-0963">Cytoplasm</keyword>
<dbReference type="PATRIC" id="fig|1618647.3.peg.570"/>
<accession>A0A0G1H3B2</accession>
<dbReference type="GO" id="GO:0008270">
    <property type="term" value="F:zinc ion binding"/>
    <property type="evidence" value="ECO:0007669"/>
    <property type="project" value="UniProtKB-UniRule"/>
</dbReference>
<keyword evidence="6 7" id="KW-0862">Zinc</keyword>
<dbReference type="PANTHER" id="PTHR46986:SF1">
    <property type="entry name" value="ENDORIBONUCLEASE YBEY, CHLOROPLASTIC"/>
    <property type="match status" value="1"/>
</dbReference>
<dbReference type="Gene3D" id="3.40.390.30">
    <property type="entry name" value="Metalloproteases ('zincins'), catalytic domain"/>
    <property type="match status" value="1"/>
</dbReference>
<dbReference type="GO" id="GO:0004222">
    <property type="term" value="F:metalloendopeptidase activity"/>
    <property type="evidence" value="ECO:0007669"/>
    <property type="project" value="InterPro"/>
</dbReference>
<keyword evidence="7" id="KW-0698">rRNA processing</keyword>
<dbReference type="Pfam" id="PF02130">
    <property type="entry name" value="YbeY"/>
    <property type="match status" value="1"/>
</dbReference>
<keyword evidence="3 7" id="KW-0479">Metal-binding</keyword>